<dbReference type="GO" id="GO:0006655">
    <property type="term" value="P:phosphatidylglycerol biosynthetic process"/>
    <property type="evidence" value="ECO:0007669"/>
    <property type="project" value="UniProtKB-UniPathway"/>
</dbReference>
<dbReference type="InterPro" id="IPR007686">
    <property type="entry name" value="YutG/PgpA"/>
</dbReference>
<keyword evidence="1" id="KW-0460">Magnesium</keyword>
<keyword evidence="1" id="KW-0595">Phospholipid degradation</keyword>
<dbReference type="Pfam" id="PF04608">
    <property type="entry name" value="PgpA"/>
    <property type="match status" value="1"/>
</dbReference>
<keyword evidence="1" id="KW-0378">Hydrolase</keyword>
<keyword evidence="2" id="KW-1133">Transmembrane helix</keyword>
<keyword evidence="5" id="KW-1185">Reference proteome</keyword>
<proteinExistence type="predicted"/>
<dbReference type="GO" id="GO:0046872">
    <property type="term" value="F:metal ion binding"/>
    <property type="evidence" value="ECO:0007669"/>
    <property type="project" value="UniProtKB-KW"/>
</dbReference>
<organism evidence="4 5">
    <name type="scientific">Formivibrio citricus</name>
    <dbReference type="NCBI Taxonomy" id="83765"/>
    <lineage>
        <taxon>Bacteria</taxon>
        <taxon>Pseudomonadati</taxon>
        <taxon>Pseudomonadota</taxon>
        <taxon>Betaproteobacteria</taxon>
        <taxon>Neisseriales</taxon>
        <taxon>Chitinibacteraceae</taxon>
        <taxon>Formivibrio</taxon>
    </lineage>
</organism>
<dbReference type="GO" id="GO:0005886">
    <property type="term" value="C:plasma membrane"/>
    <property type="evidence" value="ECO:0007669"/>
    <property type="project" value="UniProtKB-SubCell"/>
</dbReference>
<comment type="pathway">
    <text evidence="1">Phospholipid metabolism; phosphatidylglycerol biosynthesis; phosphatidylglycerol from CDP-diacylglycerol: step 2/2.</text>
</comment>
<comment type="cofactor">
    <cofactor evidence="1">
        <name>Mg(2+)</name>
        <dbReference type="ChEBI" id="CHEBI:18420"/>
    </cofactor>
</comment>
<comment type="catalytic activity">
    <reaction evidence="1">
        <text>a 1,2-diacyl-sn-glycero-3-phospho-(1'-sn-glycero-3'-phosphate) + H2O = a 1,2-diacyl-sn-glycero-3-phospho-(1'-sn-glycerol) + phosphate</text>
        <dbReference type="Rhea" id="RHEA:33751"/>
        <dbReference type="ChEBI" id="CHEBI:15377"/>
        <dbReference type="ChEBI" id="CHEBI:43474"/>
        <dbReference type="ChEBI" id="CHEBI:60110"/>
        <dbReference type="ChEBI" id="CHEBI:64716"/>
        <dbReference type="EC" id="3.1.3.27"/>
    </reaction>
</comment>
<sequence>MNGPVSKPDVAFLVSHPAHFIALGFGSGLAPKAPGTWGTLAALPLYALLNFALPPLWIALLCLPLFFLGAWASGKTCSDLGVPDFGGVVVDEIVAMWLVLAFTPATLAGWGAAFALFRLFDIVKPWPIGWLDARVPGGIGVMLDDVVAALYAILGIRILFQ</sequence>
<gene>
    <name evidence="4" type="ORF">SAMN05660284_00535</name>
</gene>
<keyword evidence="1" id="KW-0442">Lipid degradation</keyword>
<dbReference type="EMBL" id="FOVE01000003">
    <property type="protein sequence ID" value="SFN10885.1"/>
    <property type="molecule type" value="Genomic_DNA"/>
</dbReference>
<dbReference type="GO" id="GO:0009395">
    <property type="term" value="P:phospholipid catabolic process"/>
    <property type="evidence" value="ECO:0007669"/>
    <property type="project" value="UniProtKB-KW"/>
</dbReference>
<dbReference type="PIRSF" id="PIRSF006162">
    <property type="entry name" value="PgpA"/>
    <property type="match status" value="1"/>
</dbReference>
<evidence type="ECO:0000313" key="4">
    <source>
        <dbReference type="EMBL" id="SFN10885.1"/>
    </source>
</evidence>
<feature type="transmembrane region" description="Helical" evidence="2">
    <location>
        <begin position="93"/>
        <end position="117"/>
    </location>
</feature>
<dbReference type="EC" id="3.1.3.27" evidence="1"/>
<keyword evidence="1 2" id="KW-0812">Transmembrane</keyword>
<keyword evidence="1" id="KW-0997">Cell inner membrane</keyword>
<accession>A0A1I4WBU0</accession>
<dbReference type="PANTHER" id="PTHR36305:SF1">
    <property type="entry name" value="PHOSPHATIDYLGLYCEROPHOSPHATASE A"/>
    <property type="match status" value="1"/>
</dbReference>
<dbReference type="InterPro" id="IPR036681">
    <property type="entry name" value="PgpA-like_sf"/>
</dbReference>
<evidence type="ECO:0000256" key="1">
    <source>
        <dbReference type="PIRNR" id="PIRNR006162"/>
    </source>
</evidence>
<evidence type="ECO:0000313" key="5">
    <source>
        <dbReference type="Proteomes" id="UP000242869"/>
    </source>
</evidence>
<keyword evidence="1" id="KW-1003">Cell membrane</keyword>
<dbReference type="PANTHER" id="PTHR36305">
    <property type="entry name" value="PHOSPHATIDYLGLYCEROPHOSPHATASE A"/>
    <property type="match status" value="1"/>
</dbReference>
<dbReference type="InterPro" id="IPR026037">
    <property type="entry name" value="PgpA"/>
</dbReference>
<comment type="function">
    <text evidence="1">Lipid phosphatase which dephosphorylates phosphatidylglycerophosphate (PGP) to phosphatidylglycerol (PG).</text>
</comment>
<keyword evidence="1 2" id="KW-0472">Membrane</keyword>
<keyword evidence="1" id="KW-1208">Phospholipid metabolism</keyword>
<feature type="domain" description="YutG/PgpA" evidence="3">
    <location>
        <begin position="21"/>
        <end position="159"/>
    </location>
</feature>
<reference evidence="5" key="1">
    <citation type="submission" date="2016-10" db="EMBL/GenBank/DDBJ databases">
        <authorList>
            <person name="Varghese N."/>
            <person name="Submissions S."/>
        </authorList>
    </citation>
    <scope>NUCLEOTIDE SEQUENCE [LARGE SCALE GENOMIC DNA]</scope>
    <source>
        <strain evidence="5">DSM 6150</strain>
    </source>
</reference>
<dbReference type="GO" id="GO:0008962">
    <property type="term" value="F:phosphatidylglycerophosphatase activity"/>
    <property type="evidence" value="ECO:0007669"/>
    <property type="project" value="UniProtKB-EC"/>
</dbReference>
<dbReference type="UniPathway" id="UPA00084">
    <property type="reaction ID" value="UER00504"/>
</dbReference>
<evidence type="ECO:0000256" key="2">
    <source>
        <dbReference type="SAM" id="Phobius"/>
    </source>
</evidence>
<evidence type="ECO:0000259" key="3">
    <source>
        <dbReference type="Pfam" id="PF04608"/>
    </source>
</evidence>
<keyword evidence="1" id="KW-0443">Lipid metabolism</keyword>
<feature type="transmembrane region" description="Helical" evidence="2">
    <location>
        <begin position="51"/>
        <end position="72"/>
    </location>
</feature>
<comment type="subcellular location">
    <subcellularLocation>
        <location evidence="1">Cell inner membrane</location>
        <topology evidence="1">Multi-pass membrane protein</topology>
    </subcellularLocation>
</comment>
<feature type="transmembrane region" description="Helical" evidence="2">
    <location>
        <begin position="12"/>
        <end position="31"/>
    </location>
</feature>
<name>A0A1I4WBU0_9NEIS</name>
<keyword evidence="1" id="KW-0479">Metal-binding</keyword>
<dbReference type="STRING" id="83765.SAMN05660284_00535"/>
<feature type="transmembrane region" description="Helical" evidence="2">
    <location>
        <begin position="137"/>
        <end position="160"/>
    </location>
</feature>
<protein>
    <recommendedName>
        <fullName evidence="1">Phosphatidylglycerophosphatase A</fullName>
        <ecNumber evidence="1">3.1.3.27</ecNumber>
    </recommendedName>
    <alternativeName>
        <fullName evidence="1">Phosphatidylglycerolphosphate phosphatase A</fullName>
    </alternativeName>
</protein>
<dbReference type="Proteomes" id="UP000242869">
    <property type="component" value="Unassembled WGS sequence"/>
</dbReference>
<dbReference type="CDD" id="cd06971">
    <property type="entry name" value="PgpA"/>
    <property type="match status" value="1"/>
</dbReference>
<dbReference type="AlphaFoldDB" id="A0A1I4WBU0"/>
<dbReference type="RefSeq" id="WP_091191074.1">
    <property type="nucleotide sequence ID" value="NZ_FOVE01000003.1"/>
</dbReference>
<dbReference type="SUPFAM" id="SSF101307">
    <property type="entry name" value="YutG-like"/>
    <property type="match status" value="1"/>
</dbReference>
<dbReference type="OrthoDB" id="9804091at2"/>